<accession>A0A7S7LD40</accession>
<evidence type="ECO:0000313" key="2">
    <source>
        <dbReference type="EMBL" id="QOY40065.1"/>
    </source>
</evidence>
<evidence type="ECO:0000313" key="3">
    <source>
        <dbReference type="Proteomes" id="UP000593906"/>
    </source>
</evidence>
<feature type="domain" description="Transcription factor CBF/NF-Y/archaeal histone" evidence="1">
    <location>
        <begin position="9"/>
        <end position="71"/>
    </location>
</feature>
<dbReference type="AlphaFoldDB" id="A0A7S7LD40"/>
<proteinExistence type="predicted"/>
<dbReference type="VEuPathDB" id="CryptoDB:CPATCC_0003210"/>
<dbReference type="SUPFAM" id="SSF47113">
    <property type="entry name" value="Histone-fold"/>
    <property type="match status" value="1"/>
</dbReference>
<dbReference type="GO" id="GO:0046982">
    <property type="term" value="F:protein heterodimerization activity"/>
    <property type="evidence" value="ECO:0007669"/>
    <property type="project" value="InterPro"/>
</dbReference>
<name>A0A7S7LD40_CRYPV</name>
<reference evidence="2 3" key="1">
    <citation type="submission" date="2019-09" db="EMBL/GenBank/DDBJ databases">
        <title>Consistent, comparative and evidence-based genome assembly and annotation for Cryptosporidium parvum, C. hominis and C. tyzzeri.</title>
        <authorList>
            <person name="Baptista R.P."/>
            <person name="Li Y."/>
            <person name="Sateriale A."/>
            <person name="Ansell B."/>
            <person name="Jex A."/>
            <person name="Sanders M."/>
            <person name="Brooks K."/>
            <person name="Tracey A."/>
            <person name="Berriman M."/>
            <person name="Striepen B."/>
            <person name="Cotton J.A."/>
            <person name="Kissinger J.C."/>
        </authorList>
    </citation>
    <scope>NUCLEOTIDE SEQUENCE [LARGE SCALE GENOMIC DNA]</scope>
    <source>
        <strain evidence="2 3">IOWA-ATCC</strain>
    </source>
</reference>
<dbReference type="EMBL" id="CP044415">
    <property type="protein sequence ID" value="QOY40065.1"/>
    <property type="molecule type" value="Genomic_DNA"/>
</dbReference>
<evidence type="ECO:0000259" key="1">
    <source>
        <dbReference type="Pfam" id="PF00808"/>
    </source>
</evidence>
<organism evidence="2 3">
    <name type="scientific">Cryptosporidium parvum</name>
    <dbReference type="NCBI Taxonomy" id="5807"/>
    <lineage>
        <taxon>Eukaryota</taxon>
        <taxon>Sar</taxon>
        <taxon>Alveolata</taxon>
        <taxon>Apicomplexa</taxon>
        <taxon>Conoidasida</taxon>
        <taxon>Coccidia</taxon>
        <taxon>Eucoccidiorida</taxon>
        <taxon>Eimeriorina</taxon>
        <taxon>Cryptosporidiidae</taxon>
        <taxon>Cryptosporidium</taxon>
    </lineage>
</organism>
<protein>
    <recommendedName>
        <fullName evidence="1">Transcription factor CBF/NF-Y/archaeal histone domain-containing protein</fullName>
    </recommendedName>
</protein>
<dbReference type="Gene3D" id="1.10.20.10">
    <property type="entry name" value="Histone, subunit A"/>
    <property type="match status" value="1"/>
</dbReference>
<sequence length="83" mass="9155">MNEEVFNLQFPDSTISKISKSVLSNNSRLSKDACKIINRCATLFSIYLASLSCPSKDGKKSTVQDYNVKAALKYISSKNNSSI</sequence>
<dbReference type="Pfam" id="PF00808">
    <property type="entry name" value="CBFD_NFYB_HMF"/>
    <property type="match status" value="1"/>
</dbReference>
<dbReference type="InterPro" id="IPR003958">
    <property type="entry name" value="CBFA_NFYB_domain"/>
</dbReference>
<dbReference type="Proteomes" id="UP000593906">
    <property type="component" value="Chromosome 8"/>
</dbReference>
<gene>
    <name evidence="2" type="ORF">CPATCC_004138</name>
</gene>
<dbReference type="InterPro" id="IPR009072">
    <property type="entry name" value="Histone-fold"/>
</dbReference>